<evidence type="ECO:0000313" key="2">
    <source>
        <dbReference type="EMBL" id="MBB3728044.1"/>
    </source>
</evidence>
<proteinExistence type="predicted"/>
<dbReference type="Pfam" id="PF13580">
    <property type="entry name" value="SIS_2"/>
    <property type="match status" value="1"/>
</dbReference>
<dbReference type="AlphaFoldDB" id="A0A7W5VAB3"/>
<dbReference type="NCBIfam" id="NF002805">
    <property type="entry name" value="PRK02947.1"/>
    <property type="match status" value="1"/>
</dbReference>
<sequence>MTYTRLMIDLLDRLDSTQGEVLDTVAERCADAVQNGGLIHLYGSGHSVIPTMDAFPRYGSFAGLHPLTDPRLMWHNVLGPGGVRELLWLERTEGYVPQYLDHEPLNAGDVLIVYSHGGRNAAPVEAAMYGAKHGLFTVAVTSVANLERPAEHSSGKRIAEVCDVTVDTGVPVQDAIVEVDGWDRPVGGASTVVACVVSHEIVTRTAGVLAGRGVVIPTFVSPTVPGASVSSNDEVFADHRRRLHAAEGRAQD</sequence>
<dbReference type="GO" id="GO:0097367">
    <property type="term" value="F:carbohydrate derivative binding"/>
    <property type="evidence" value="ECO:0007669"/>
    <property type="project" value="InterPro"/>
</dbReference>
<dbReference type="EMBL" id="JACIBV010000001">
    <property type="protein sequence ID" value="MBB3728044.1"/>
    <property type="molecule type" value="Genomic_DNA"/>
</dbReference>
<feature type="domain" description="SIS" evidence="1">
    <location>
        <begin position="29"/>
        <end position="212"/>
    </location>
</feature>
<name>A0A7W5VAB3_9ACTN</name>
<protein>
    <submittedName>
        <fullName evidence="2">Putative phosphosugar-binding protein</fullName>
    </submittedName>
</protein>
<evidence type="ECO:0000259" key="1">
    <source>
        <dbReference type="PROSITE" id="PS51464"/>
    </source>
</evidence>
<dbReference type="PROSITE" id="PS51464">
    <property type="entry name" value="SIS"/>
    <property type="match status" value="1"/>
</dbReference>
<dbReference type="GeneID" id="95390308"/>
<dbReference type="Gene3D" id="3.40.50.10490">
    <property type="entry name" value="Glucose-6-phosphate isomerase like protein, domain 1"/>
    <property type="match status" value="1"/>
</dbReference>
<reference evidence="2 3" key="1">
    <citation type="submission" date="2020-08" db="EMBL/GenBank/DDBJ databases">
        <title>Sequencing the genomes of 1000 actinobacteria strains.</title>
        <authorList>
            <person name="Klenk H.-P."/>
        </authorList>
    </citation>
    <scope>NUCLEOTIDE SEQUENCE [LARGE SCALE GENOMIC DNA]</scope>
    <source>
        <strain evidence="2 3">DSM 44320</strain>
    </source>
</reference>
<dbReference type="InterPro" id="IPR001347">
    <property type="entry name" value="SIS_dom"/>
</dbReference>
<keyword evidence="3" id="KW-1185">Reference proteome</keyword>
<gene>
    <name evidence="2" type="ORF">FHR33_003904</name>
</gene>
<dbReference type="InterPro" id="IPR046348">
    <property type="entry name" value="SIS_dom_sf"/>
</dbReference>
<dbReference type="Proteomes" id="UP000579945">
    <property type="component" value="Unassembled WGS sequence"/>
</dbReference>
<dbReference type="SUPFAM" id="SSF53697">
    <property type="entry name" value="SIS domain"/>
    <property type="match status" value="1"/>
</dbReference>
<comment type="caution">
    <text evidence="2">The sequence shown here is derived from an EMBL/GenBank/DDBJ whole genome shotgun (WGS) entry which is preliminary data.</text>
</comment>
<dbReference type="RefSeq" id="WP_221241155.1">
    <property type="nucleotide sequence ID" value="NZ_JACIBV010000001.1"/>
</dbReference>
<organism evidence="2 3">
    <name type="scientific">Nonomuraea dietziae</name>
    <dbReference type="NCBI Taxonomy" id="65515"/>
    <lineage>
        <taxon>Bacteria</taxon>
        <taxon>Bacillati</taxon>
        <taxon>Actinomycetota</taxon>
        <taxon>Actinomycetes</taxon>
        <taxon>Streptosporangiales</taxon>
        <taxon>Streptosporangiaceae</taxon>
        <taxon>Nonomuraea</taxon>
    </lineage>
</organism>
<accession>A0A7W5VAB3</accession>
<dbReference type="GO" id="GO:1901135">
    <property type="term" value="P:carbohydrate derivative metabolic process"/>
    <property type="evidence" value="ECO:0007669"/>
    <property type="project" value="InterPro"/>
</dbReference>
<evidence type="ECO:0000313" key="3">
    <source>
        <dbReference type="Proteomes" id="UP000579945"/>
    </source>
</evidence>